<sequence>MVSSASNFIKMYHEKDAFRMSKGRGSVYHKKDAAISAVGTAMSGLSSIYTVAMKAAGARRRVFQLLDRVSSMPEARKKWYKFETAFWFEGCTCRMVALAMFRMCPTKLAWYDRVLAADIFHLRSSLPIV</sequence>
<proteinExistence type="predicted"/>
<organism evidence="1 2">
    <name type="scientific">Arctium lappa</name>
    <name type="common">Greater burdock</name>
    <name type="synonym">Lappa major</name>
    <dbReference type="NCBI Taxonomy" id="4217"/>
    <lineage>
        <taxon>Eukaryota</taxon>
        <taxon>Viridiplantae</taxon>
        <taxon>Streptophyta</taxon>
        <taxon>Embryophyta</taxon>
        <taxon>Tracheophyta</taxon>
        <taxon>Spermatophyta</taxon>
        <taxon>Magnoliopsida</taxon>
        <taxon>eudicotyledons</taxon>
        <taxon>Gunneridae</taxon>
        <taxon>Pentapetalae</taxon>
        <taxon>asterids</taxon>
        <taxon>campanulids</taxon>
        <taxon>Asterales</taxon>
        <taxon>Asteraceae</taxon>
        <taxon>Carduoideae</taxon>
        <taxon>Cardueae</taxon>
        <taxon>Arctiinae</taxon>
        <taxon>Arctium</taxon>
    </lineage>
</organism>
<dbReference type="EMBL" id="CM042058">
    <property type="protein sequence ID" value="KAI3684657.1"/>
    <property type="molecule type" value="Genomic_DNA"/>
</dbReference>
<keyword evidence="2" id="KW-1185">Reference proteome</keyword>
<accession>A0ACB8YHB0</accession>
<gene>
    <name evidence="1" type="ORF">L6452_33882</name>
</gene>
<comment type="caution">
    <text evidence="1">The sequence shown here is derived from an EMBL/GenBank/DDBJ whole genome shotgun (WGS) entry which is preliminary data.</text>
</comment>
<reference evidence="2" key="1">
    <citation type="journal article" date="2022" name="Mol. Ecol. Resour.">
        <title>The genomes of chicory, endive, great burdock and yacon provide insights into Asteraceae palaeo-polyploidization history and plant inulin production.</title>
        <authorList>
            <person name="Fan W."/>
            <person name="Wang S."/>
            <person name="Wang H."/>
            <person name="Wang A."/>
            <person name="Jiang F."/>
            <person name="Liu H."/>
            <person name="Zhao H."/>
            <person name="Xu D."/>
            <person name="Zhang Y."/>
        </authorList>
    </citation>
    <scope>NUCLEOTIDE SEQUENCE [LARGE SCALE GENOMIC DNA]</scope>
    <source>
        <strain evidence="2">cv. Niubang</strain>
    </source>
</reference>
<protein>
    <submittedName>
        <fullName evidence="1">Uncharacterized protein</fullName>
    </submittedName>
</protein>
<evidence type="ECO:0000313" key="1">
    <source>
        <dbReference type="EMBL" id="KAI3684657.1"/>
    </source>
</evidence>
<dbReference type="Proteomes" id="UP001055879">
    <property type="component" value="Linkage Group LG12"/>
</dbReference>
<reference evidence="1 2" key="2">
    <citation type="journal article" date="2022" name="Mol. Ecol. Resour.">
        <title>The genomes of chicory, endive, great burdock and yacon provide insights into Asteraceae paleo-polyploidization history and plant inulin production.</title>
        <authorList>
            <person name="Fan W."/>
            <person name="Wang S."/>
            <person name="Wang H."/>
            <person name="Wang A."/>
            <person name="Jiang F."/>
            <person name="Liu H."/>
            <person name="Zhao H."/>
            <person name="Xu D."/>
            <person name="Zhang Y."/>
        </authorList>
    </citation>
    <scope>NUCLEOTIDE SEQUENCE [LARGE SCALE GENOMIC DNA]</scope>
    <source>
        <strain evidence="2">cv. Niubang</strain>
    </source>
</reference>
<name>A0ACB8YHB0_ARCLA</name>
<evidence type="ECO:0000313" key="2">
    <source>
        <dbReference type="Proteomes" id="UP001055879"/>
    </source>
</evidence>